<evidence type="ECO:0000313" key="3">
    <source>
        <dbReference type="EMBL" id="KDP23911.1"/>
    </source>
</evidence>
<feature type="coiled-coil region" evidence="1">
    <location>
        <begin position="63"/>
        <end position="97"/>
    </location>
</feature>
<accession>A0A067JIW0</accession>
<sequence>MVDESEKEKEKGKSQKAKILHFSRWEDYPSERSHEEGMESEQEAFLEGSMRNIRQEDKETEGRNKLIQAMNNLANQISSAAKNFAEAVSELKSLRQEAIAPSEKYAEPVAGERRSSRPRKRVKHTTPKPPFSSRRQTRRAFKTKPTEPNKDSSVEKPMDVEDMA</sequence>
<gene>
    <name evidence="3" type="ORF">JCGZ_27111</name>
</gene>
<keyword evidence="4" id="KW-1185">Reference proteome</keyword>
<protein>
    <submittedName>
        <fullName evidence="3">Uncharacterized protein</fullName>
    </submittedName>
</protein>
<name>A0A067JIW0_JATCU</name>
<dbReference type="AlphaFoldDB" id="A0A067JIW0"/>
<dbReference type="Proteomes" id="UP000027138">
    <property type="component" value="Unassembled WGS sequence"/>
</dbReference>
<feature type="region of interest" description="Disordered" evidence="2">
    <location>
        <begin position="1"/>
        <end position="61"/>
    </location>
</feature>
<feature type="compositionally biased region" description="Basic and acidic residues" evidence="2">
    <location>
        <begin position="144"/>
        <end position="164"/>
    </location>
</feature>
<feature type="compositionally biased region" description="Basic and acidic residues" evidence="2">
    <location>
        <begin position="23"/>
        <end position="37"/>
    </location>
</feature>
<keyword evidence="1" id="KW-0175">Coiled coil</keyword>
<evidence type="ECO:0000256" key="1">
    <source>
        <dbReference type="SAM" id="Coils"/>
    </source>
</evidence>
<feature type="region of interest" description="Disordered" evidence="2">
    <location>
        <begin position="97"/>
        <end position="164"/>
    </location>
</feature>
<reference evidence="3 4" key="1">
    <citation type="journal article" date="2014" name="PLoS ONE">
        <title>Global Analysis of Gene Expression Profiles in Physic Nut (Jatropha curcas L.) Seedlings Exposed to Salt Stress.</title>
        <authorList>
            <person name="Zhang L."/>
            <person name="Zhang C."/>
            <person name="Wu P."/>
            <person name="Chen Y."/>
            <person name="Li M."/>
            <person name="Jiang H."/>
            <person name="Wu G."/>
        </authorList>
    </citation>
    <scope>NUCLEOTIDE SEQUENCE [LARGE SCALE GENOMIC DNA]</scope>
    <source>
        <strain evidence="4">cv. GZQX0401</strain>
        <tissue evidence="3">Young leaves</tissue>
    </source>
</reference>
<feature type="compositionally biased region" description="Basic and acidic residues" evidence="2">
    <location>
        <begin position="104"/>
        <end position="115"/>
    </location>
</feature>
<dbReference type="EMBL" id="KK915175">
    <property type="protein sequence ID" value="KDP23911.1"/>
    <property type="molecule type" value="Genomic_DNA"/>
</dbReference>
<feature type="compositionally biased region" description="Basic residues" evidence="2">
    <location>
        <begin position="116"/>
        <end position="126"/>
    </location>
</feature>
<organism evidence="3 4">
    <name type="scientific">Jatropha curcas</name>
    <name type="common">Barbados nut</name>
    <dbReference type="NCBI Taxonomy" id="180498"/>
    <lineage>
        <taxon>Eukaryota</taxon>
        <taxon>Viridiplantae</taxon>
        <taxon>Streptophyta</taxon>
        <taxon>Embryophyta</taxon>
        <taxon>Tracheophyta</taxon>
        <taxon>Spermatophyta</taxon>
        <taxon>Magnoliopsida</taxon>
        <taxon>eudicotyledons</taxon>
        <taxon>Gunneridae</taxon>
        <taxon>Pentapetalae</taxon>
        <taxon>rosids</taxon>
        <taxon>fabids</taxon>
        <taxon>Malpighiales</taxon>
        <taxon>Euphorbiaceae</taxon>
        <taxon>Crotonoideae</taxon>
        <taxon>Jatropheae</taxon>
        <taxon>Jatropha</taxon>
    </lineage>
</organism>
<evidence type="ECO:0000313" key="4">
    <source>
        <dbReference type="Proteomes" id="UP000027138"/>
    </source>
</evidence>
<proteinExistence type="predicted"/>
<evidence type="ECO:0000256" key="2">
    <source>
        <dbReference type="SAM" id="MobiDB-lite"/>
    </source>
</evidence>
<feature type="compositionally biased region" description="Basic and acidic residues" evidence="2">
    <location>
        <begin position="1"/>
        <end position="13"/>
    </location>
</feature>